<gene>
    <name evidence="1" type="ORF">SJAV_05900</name>
</gene>
<dbReference type="AlphaFoldDB" id="A0AAT9GP21"/>
<dbReference type="EMBL" id="AP031322">
    <property type="protein sequence ID" value="BFH72646.1"/>
    <property type="molecule type" value="Genomic_DNA"/>
</dbReference>
<proteinExistence type="predicted"/>
<dbReference type="KEGG" id="sjv:SJAV_05900"/>
<name>A0AAT9GP21_9CREN</name>
<accession>A0AAT9GP21</accession>
<evidence type="ECO:0000313" key="1">
    <source>
        <dbReference type="EMBL" id="BFH72646.1"/>
    </source>
</evidence>
<organism evidence="1">
    <name type="scientific">Sulfurisphaera javensis</name>
    <dbReference type="NCBI Taxonomy" id="2049879"/>
    <lineage>
        <taxon>Archaea</taxon>
        <taxon>Thermoproteota</taxon>
        <taxon>Thermoprotei</taxon>
        <taxon>Sulfolobales</taxon>
        <taxon>Sulfolobaceae</taxon>
        <taxon>Sulfurisphaera</taxon>
    </lineage>
</organism>
<dbReference type="GeneID" id="92353524"/>
<sequence length="122" mass="13974">MSQQFNPLDIARLPYTKRNEILNQTLQFLLTLDEQTIVKTLTDVLTVLASKATDEEYKNWCDSMLRLVSMYDDNVIKAVILLRTKAVSNLPKNLAERDSKILNEVVSSLDSSVKEKILKNMK</sequence>
<reference evidence="1" key="1">
    <citation type="submission" date="2024-03" db="EMBL/GenBank/DDBJ databases">
        <title>Complete genome sequence of Sulfurisphaera javensis strain KD-1.</title>
        <authorList>
            <person name="Sakai H."/>
            <person name="Nur N."/>
            <person name="Suwanto A."/>
            <person name="Kurosawa N."/>
        </authorList>
    </citation>
    <scope>NUCLEOTIDE SEQUENCE</scope>
    <source>
        <strain evidence="1">KD-1</strain>
    </source>
</reference>
<protein>
    <submittedName>
        <fullName evidence="1">Uncharacterized protein</fullName>
    </submittedName>
</protein>
<dbReference type="RefSeq" id="WP_369610851.1">
    <property type="nucleotide sequence ID" value="NZ_AP031322.1"/>
</dbReference>